<evidence type="ECO:0000313" key="7">
    <source>
        <dbReference type="EMBL" id="BBH90824.1"/>
    </source>
</evidence>
<dbReference type="InterPro" id="IPR000192">
    <property type="entry name" value="Aminotrans_V_dom"/>
</dbReference>
<dbReference type="Gene3D" id="3.90.1150.10">
    <property type="entry name" value="Aspartate Aminotransferase, domain 1"/>
    <property type="match status" value="1"/>
</dbReference>
<keyword evidence="7" id="KW-0032">Aminotransferase</keyword>
<sequence>MTMTADTRQTKRPNAQRPRVVGVKTEVPLYNGERVRYVNLDSAASTSPLVKVRQAVDDFLPWYSSVHRGSGYKSRLSTHLYEKARDAVMRFVGATPATHVVIFVRNTTEAINLLSHRIQLEPDELVLSTRMEHHSNLLPWFRRAHEIIDVTAEGRIDMEALEQRLQHHNGKVRLVTITAASNVSGLITDIRRAARLAHAHGALIAVDAAQLAPHRTLDMGTPGTADAIDIVAFSGHKLYAPYGTGALVVPATLFVDGEPMLVGGGTACLVTNSGIKWATGPDLEEAGSPNVIGVVAMAAALEELMRYGMDRVAEHERELTEYAIRRLQAIPGLKLYGPSWEHFLSGAEDRLGVICFNMEGRHYGEVAAILANEWGVGVRSGCFCAHLYVAHLLGISEEDAAEARDRLIAGLPVDLPGMVRASFSLSNTKDDVDRLASGLLAISRGEIRTEYTRTEEGDFEPVNAQHLYEEHGDSFLQA</sequence>
<comment type="catalytic activity">
    <reaction evidence="4">
        <text>(sulfur carrier)-H + L-cysteine = (sulfur carrier)-SH + L-alanine</text>
        <dbReference type="Rhea" id="RHEA:43892"/>
        <dbReference type="Rhea" id="RHEA-COMP:14737"/>
        <dbReference type="Rhea" id="RHEA-COMP:14739"/>
        <dbReference type="ChEBI" id="CHEBI:29917"/>
        <dbReference type="ChEBI" id="CHEBI:35235"/>
        <dbReference type="ChEBI" id="CHEBI:57972"/>
        <dbReference type="ChEBI" id="CHEBI:64428"/>
        <dbReference type="EC" id="2.8.1.7"/>
    </reaction>
</comment>
<comment type="cofactor">
    <cofactor evidence="1 5">
        <name>pyridoxal 5'-phosphate</name>
        <dbReference type="ChEBI" id="CHEBI:597326"/>
    </cofactor>
</comment>
<dbReference type="GO" id="GO:0031071">
    <property type="term" value="F:cysteine desulfurase activity"/>
    <property type="evidence" value="ECO:0007669"/>
    <property type="project" value="UniProtKB-EC"/>
</dbReference>
<keyword evidence="7" id="KW-0808">Transferase</keyword>
<dbReference type="InterPro" id="IPR015422">
    <property type="entry name" value="PyrdxlP-dep_Trfase_small"/>
</dbReference>
<name>A0A455T0D9_9CHLR</name>
<evidence type="ECO:0000256" key="3">
    <source>
        <dbReference type="ARBA" id="ARBA00022898"/>
    </source>
</evidence>
<organism evidence="7">
    <name type="scientific">Thermosporothrix sp. COM3</name>
    <dbReference type="NCBI Taxonomy" id="2490863"/>
    <lineage>
        <taxon>Bacteria</taxon>
        <taxon>Bacillati</taxon>
        <taxon>Chloroflexota</taxon>
        <taxon>Ktedonobacteria</taxon>
        <taxon>Ktedonobacterales</taxon>
        <taxon>Thermosporotrichaceae</taxon>
        <taxon>Thermosporothrix</taxon>
    </lineage>
</organism>
<feature type="domain" description="Aminotransferase class V" evidence="6">
    <location>
        <begin position="38"/>
        <end position="435"/>
    </location>
</feature>
<evidence type="ECO:0000256" key="4">
    <source>
        <dbReference type="ARBA" id="ARBA00050776"/>
    </source>
</evidence>
<dbReference type="Pfam" id="PF00266">
    <property type="entry name" value="Aminotran_5"/>
    <property type="match status" value="1"/>
</dbReference>
<keyword evidence="3" id="KW-0663">Pyridoxal phosphate</keyword>
<dbReference type="PROSITE" id="PS00595">
    <property type="entry name" value="AA_TRANSFER_CLASS_5"/>
    <property type="match status" value="1"/>
</dbReference>
<dbReference type="SUPFAM" id="SSF53383">
    <property type="entry name" value="PLP-dependent transferases"/>
    <property type="match status" value="1"/>
</dbReference>
<dbReference type="InterPro" id="IPR015424">
    <property type="entry name" value="PyrdxlP-dep_Trfase"/>
</dbReference>
<dbReference type="Gene3D" id="3.40.640.10">
    <property type="entry name" value="Type I PLP-dependent aspartate aminotransferase-like (Major domain)"/>
    <property type="match status" value="1"/>
</dbReference>
<dbReference type="InterPro" id="IPR020578">
    <property type="entry name" value="Aminotrans_V_PyrdxlP_BS"/>
</dbReference>
<protein>
    <submittedName>
        <fullName evidence="7">Class V aminotransferase</fullName>
    </submittedName>
</protein>
<gene>
    <name evidence="7" type="ORF">KTC_55750</name>
</gene>
<dbReference type="EMBL" id="AP019376">
    <property type="protein sequence ID" value="BBH90824.1"/>
    <property type="molecule type" value="Genomic_DNA"/>
</dbReference>
<accession>A0A455T0D9</accession>
<dbReference type="InterPro" id="IPR015421">
    <property type="entry name" value="PyrdxlP-dep_Trfase_major"/>
</dbReference>
<dbReference type="AlphaFoldDB" id="A0A455T0D9"/>
<reference evidence="7" key="1">
    <citation type="submission" date="2018-12" db="EMBL/GenBank/DDBJ databases">
        <title>Novel natural products biosynthetic potential of the class Ktedonobacteria.</title>
        <authorList>
            <person name="Zheng Y."/>
            <person name="Saitou A."/>
            <person name="Wang C.M."/>
            <person name="Toyoda A."/>
            <person name="Minakuchi Y."/>
            <person name="Sekiguchi Y."/>
            <person name="Ueda K."/>
            <person name="Takano H."/>
            <person name="Sakai Y."/>
            <person name="Yokota A."/>
            <person name="Yabe S."/>
        </authorList>
    </citation>
    <scope>NUCLEOTIDE SEQUENCE</scope>
    <source>
        <strain evidence="7">COM3</strain>
    </source>
</reference>
<dbReference type="PANTHER" id="PTHR43586:SF8">
    <property type="entry name" value="CYSTEINE DESULFURASE 1, CHLOROPLASTIC"/>
    <property type="match status" value="1"/>
</dbReference>
<evidence type="ECO:0000259" key="6">
    <source>
        <dbReference type="Pfam" id="PF00266"/>
    </source>
</evidence>
<evidence type="ECO:0000256" key="5">
    <source>
        <dbReference type="RuleBase" id="RU004504"/>
    </source>
</evidence>
<proteinExistence type="inferred from homology"/>
<evidence type="ECO:0000256" key="2">
    <source>
        <dbReference type="ARBA" id="ARBA00010447"/>
    </source>
</evidence>
<dbReference type="PANTHER" id="PTHR43586">
    <property type="entry name" value="CYSTEINE DESULFURASE"/>
    <property type="match status" value="1"/>
</dbReference>
<dbReference type="GO" id="GO:0008483">
    <property type="term" value="F:transaminase activity"/>
    <property type="evidence" value="ECO:0007669"/>
    <property type="project" value="UniProtKB-KW"/>
</dbReference>
<evidence type="ECO:0000256" key="1">
    <source>
        <dbReference type="ARBA" id="ARBA00001933"/>
    </source>
</evidence>
<comment type="similarity">
    <text evidence="2">Belongs to the class-V pyridoxal-phosphate-dependent aminotransferase family. Csd subfamily.</text>
</comment>